<keyword evidence="2" id="KW-1185">Reference proteome</keyword>
<dbReference type="Proteomes" id="UP000250321">
    <property type="component" value="Unassembled WGS sequence"/>
</dbReference>
<name>A0A314XJB8_PRUYE</name>
<dbReference type="AlphaFoldDB" id="A0A314XJB8"/>
<protein>
    <submittedName>
        <fullName evidence="1">Uncharacterized protein</fullName>
    </submittedName>
</protein>
<dbReference type="EMBL" id="PJQY01002352">
    <property type="protein sequence ID" value="PQP94344.1"/>
    <property type="molecule type" value="Genomic_DNA"/>
</dbReference>
<reference evidence="1 2" key="1">
    <citation type="submission" date="2018-02" db="EMBL/GenBank/DDBJ databases">
        <title>Draft genome of wild Prunus yedoensis var. nudiflora.</title>
        <authorList>
            <person name="Baek S."/>
            <person name="Kim J.-H."/>
            <person name="Choi K."/>
            <person name="Kim G.-B."/>
            <person name="Cho A."/>
            <person name="Jang H."/>
            <person name="Shin C.-H."/>
            <person name="Yu H.-J."/>
            <person name="Mun J.-H."/>
        </authorList>
    </citation>
    <scope>NUCLEOTIDE SEQUENCE [LARGE SCALE GENOMIC DNA]</scope>
    <source>
        <strain evidence="2">cv. Jeju island</strain>
        <tissue evidence="1">Leaf</tissue>
    </source>
</reference>
<gene>
    <name evidence="1" type="ORF">Pyn_00437</name>
</gene>
<accession>A0A314XJB8</accession>
<dbReference type="OrthoDB" id="10255128at2759"/>
<evidence type="ECO:0000313" key="2">
    <source>
        <dbReference type="Proteomes" id="UP000250321"/>
    </source>
</evidence>
<proteinExistence type="predicted"/>
<comment type="caution">
    <text evidence="1">The sequence shown here is derived from an EMBL/GenBank/DDBJ whole genome shotgun (WGS) entry which is preliminary data.</text>
</comment>
<evidence type="ECO:0000313" key="1">
    <source>
        <dbReference type="EMBL" id="PQP94344.1"/>
    </source>
</evidence>
<organism evidence="1 2">
    <name type="scientific">Prunus yedoensis var. nudiflora</name>
    <dbReference type="NCBI Taxonomy" id="2094558"/>
    <lineage>
        <taxon>Eukaryota</taxon>
        <taxon>Viridiplantae</taxon>
        <taxon>Streptophyta</taxon>
        <taxon>Embryophyta</taxon>
        <taxon>Tracheophyta</taxon>
        <taxon>Spermatophyta</taxon>
        <taxon>Magnoliopsida</taxon>
        <taxon>eudicotyledons</taxon>
        <taxon>Gunneridae</taxon>
        <taxon>Pentapetalae</taxon>
        <taxon>rosids</taxon>
        <taxon>fabids</taxon>
        <taxon>Rosales</taxon>
        <taxon>Rosaceae</taxon>
        <taxon>Amygdaloideae</taxon>
        <taxon>Amygdaleae</taxon>
        <taxon>Prunus</taxon>
    </lineage>
</organism>
<sequence>MLSIDASHHTFANNITTGEVACRSPFVAAYVLALEGEVDRCFTIFIERGLQDMLCLLKADASIVVTEGVVDNAFMNVAKQHGVEFVPWFDGVLQRQQELFGGGSPKWPQVGE</sequence>